<dbReference type="RefSeq" id="WP_101518249.1">
    <property type="nucleotide sequence ID" value="NZ_PKUS01000015.1"/>
</dbReference>
<dbReference type="Proteomes" id="UP000235005">
    <property type="component" value="Unassembled WGS sequence"/>
</dbReference>
<evidence type="ECO:0000313" key="2">
    <source>
        <dbReference type="Proteomes" id="UP000235005"/>
    </source>
</evidence>
<dbReference type="OrthoDB" id="7593450at2"/>
<dbReference type="AlphaFoldDB" id="A0A2N5X1K2"/>
<accession>A0A2N5X1K2</accession>
<comment type="caution">
    <text evidence="1">The sequence shown here is derived from an EMBL/GenBank/DDBJ whole genome shotgun (WGS) entry which is preliminary data.</text>
</comment>
<sequence>MAGDIDEVHAFWFGELDAQGMSPQARQALWFRSSAETDELCRSRFGHLVDSAVSGGLGDWEVSDRGLVALVLLLDQLTRNIYRGTPAAYAGDPRALALSQQCIASTRFQRLPPIHQVFILMPLEHSETLAVQEQCVTLFNTLANSTGLAQIAEFHRYAIAHRDVIARFGRFPHRNAILQRTSTAEEVEHLNTHGGF</sequence>
<name>A0A2N5X1K2_9GAMM</name>
<dbReference type="SUPFAM" id="SSF48452">
    <property type="entry name" value="TPR-like"/>
    <property type="match status" value="1"/>
</dbReference>
<dbReference type="Gene3D" id="1.25.40.10">
    <property type="entry name" value="Tetratricopeptide repeat domain"/>
    <property type="match status" value="1"/>
</dbReference>
<protein>
    <submittedName>
        <fullName evidence="1">DUF924 domain-containing protein</fullName>
    </submittedName>
</protein>
<proteinExistence type="predicted"/>
<dbReference type="InterPro" id="IPR010323">
    <property type="entry name" value="DUF924"/>
</dbReference>
<dbReference type="Gene3D" id="1.20.58.320">
    <property type="entry name" value="TPR-like"/>
    <property type="match status" value="1"/>
</dbReference>
<keyword evidence="2" id="KW-1185">Reference proteome</keyword>
<dbReference type="Pfam" id="PF06041">
    <property type="entry name" value="DUF924"/>
    <property type="match status" value="1"/>
</dbReference>
<dbReference type="InterPro" id="IPR011990">
    <property type="entry name" value="TPR-like_helical_dom_sf"/>
</dbReference>
<gene>
    <name evidence="1" type="ORF">C0039_12595</name>
</gene>
<evidence type="ECO:0000313" key="1">
    <source>
        <dbReference type="EMBL" id="PLW68374.1"/>
    </source>
</evidence>
<reference evidence="1 2" key="1">
    <citation type="submission" date="2018-01" db="EMBL/GenBank/DDBJ databases">
        <title>The draft genome sequence of Halioglobus lutimaris HF004.</title>
        <authorList>
            <person name="Du Z.-J."/>
            <person name="Shi M.-J."/>
        </authorList>
    </citation>
    <scope>NUCLEOTIDE SEQUENCE [LARGE SCALE GENOMIC DNA]</scope>
    <source>
        <strain evidence="1 2">HF004</strain>
    </source>
</reference>
<organism evidence="1 2">
    <name type="scientific">Pseudohalioglobus lutimaris</name>
    <dbReference type="NCBI Taxonomy" id="1737061"/>
    <lineage>
        <taxon>Bacteria</taxon>
        <taxon>Pseudomonadati</taxon>
        <taxon>Pseudomonadota</taxon>
        <taxon>Gammaproteobacteria</taxon>
        <taxon>Cellvibrionales</taxon>
        <taxon>Halieaceae</taxon>
        <taxon>Pseudohalioglobus</taxon>
    </lineage>
</organism>
<dbReference type="EMBL" id="PKUS01000015">
    <property type="protein sequence ID" value="PLW68374.1"/>
    <property type="molecule type" value="Genomic_DNA"/>
</dbReference>